<dbReference type="Proteomes" id="UP000822476">
    <property type="component" value="Unassembled WGS sequence"/>
</dbReference>
<protein>
    <submittedName>
        <fullName evidence="1">Uncharacterized protein</fullName>
    </submittedName>
</protein>
<dbReference type="OrthoDB" id="2139606at2759"/>
<comment type="caution">
    <text evidence="1">The sequence shown here is derived from an EMBL/GenBank/DDBJ whole genome shotgun (WGS) entry which is preliminary data.</text>
</comment>
<name>A0A8S9YSH0_9TREM</name>
<reference evidence="1" key="1">
    <citation type="submission" date="2019-07" db="EMBL/GenBank/DDBJ databases">
        <title>Annotation for the trematode Paragonimus miyazaki's.</title>
        <authorList>
            <person name="Choi Y.-J."/>
        </authorList>
    </citation>
    <scope>NUCLEOTIDE SEQUENCE</scope>
    <source>
        <strain evidence="1">Japan</strain>
    </source>
</reference>
<evidence type="ECO:0000313" key="1">
    <source>
        <dbReference type="EMBL" id="KAF7257564.1"/>
    </source>
</evidence>
<keyword evidence="2" id="KW-1185">Reference proteome</keyword>
<sequence>MRPYCLYIPLARIARGTFCLTFCLIVLSISSWKLRAVMFSSMVSHLPHQVGTQYDACIVDARSNPNTRCPWPPKLVFDLFNQQTGVYNLQLNPIVHKSEHLPSTTHWELLQFLYNGQNISGSEFKQLVDIDSQVRMNGFVENYELYPQMMNVKEAVKAIRLGDPVQNVPISVEVSIIFRIPDCDTDPKSVQFQPS</sequence>
<organism evidence="1 2">
    <name type="scientific">Paragonimus skrjabini miyazakii</name>
    <dbReference type="NCBI Taxonomy" id="59628"/>
    <lineage>
        <taxon>Eukaryota</taxon>
        <taxon>Metazoa</taxon>
        <taxon>Spiralia</taxon>
        <taxon>Lophotrochozoa</taxon>
        <taxon>Platyhelminthes</taxon>
        <taxon>Trematoda</taxon>
        <taxon>Digenea</taxon>
        <taxon>Plagiorchiida</taxon>
        <taxon>Troglotremata</taxon>
        <taxon>Troglotrematidae</taxon>
        <taxon>Paragonimus</taxon>
    </lineage>
</organism>
<gene>
    <name evidence="1" type="ORF">EG68_05565</name>
</gene>
<proteinExistence type="predicted"/>
<dbReference type="AlphaFoldDB" id="A0A8S9YSH0"/>
<dbReference type="EMBL" id="JTDE01002302">
    <property type="protein sequence ID" value="KAF7257564.1"/>
    <property type="molecule type" value="Genomic_DNA"/>
</dbReference>
<accession>A0A8S9YSH0</accession>
<evidence type="ECO:0000313" key="2">
    <source>
        <dbReference type="Proteomes" id="UP000822476"/>
    </source>
</evidence>